<gene>
    <name evidence="2" type="ORF">RU86_GL000004</name>
</gene>
<sequence>MIIIKGELKMFDFKQEITRSIGNANLNYQIDNVKLTDYQKYINVIQTGNIGNLKVKNQESSKIIKLQDISIGGTKSNVKKKIRNEIICIKETDDSCHLIARCLGGTNQQVNLFAGTRTLNRAIMNHVEKVVKNFIKASSTSVFYRVELVHEVQSQRVKKIEIIIVPLNSNVIPVKVEIFNV</sequence>
<dbReference type="EMBL" id="JXJW01000001">
    <property type="protein sequence ID" value="PCS08768.1"/>
    <property type="molecule type" value="Genomic_DNA"/>
</dbReference>
<reference evidence="2 3" key="1">
    <citation type="submission" date="2014-12" db="EMBL/GenBank/DDBJ databases">
        <title>Draft genome sequences of 10 type strains of Lactococcus.</title>
        <authorList>
            <person name="Sun Z."/>
            <person name="Zhong Z."/>
            <person name="Liu W."/>
            <person name="Zhang W."/>
            <person name="Zhang H."/>
        </authorList>
    </citation>
    <scope>NUCLEOTIDE SEQUENCE [LARGE SCALE GENOMIC DNA]</scope>
    <source>
        <strain evidence="2 3">DSM 6634</strain>
    </source>
</reference>
<feature type="domain" description="Type VII secretion system protein EssD-like" evidence="1">
    <location>
        <begin position="89"/>
        <end position="163"/>
    </location>
</feature>
<accession>A0A2A5S5M6</accession>
<evidence type="ECO:0000313" key="3">
    <source>
        <dbReference type="Proteomes" id="UP000218282"/>
    </source>
</evidence>
<protein>
    <recommendedName>
        <fullName evidence="1">Type VII secretion system protein EssD-like domain-containing protein</fullName>
    </recommendedName>
</protein>
<name>A0A2A5S5M6_9LACT</name>
<dbReference type="Gene3D" id="3.40.570.10">
    <property type="entry name" value="Extracellular Endonuclease, subunit A"/>
    <property type="match status" value="1"/>
</dbReference>
<dbReference type="Proteomes" id="UP000218282">
    <property type="component" value="Unassembled WGS sequence"/>
</dbReference>
<organism evidence="2 3">
    <name type="scientific">Pseudolactococcus piscium</name>
    <dbReference type="NCBI Taxonomy" id="1364"/>
    <lineage>
        <taxon>Bacteria</taxon>
        <taxon>Bacillati</taxon>
        <taxon>Bacillota</taxon>
        <taxon>Bacilli</taxon>
        <taxon>Lactobacillales</taxon>
        <taxon>Streptococcaceae</taxon>
        <taxon>Pseudolactococcus</taxon>
    </lineage>
</organism>
<keyword evidence="3" id="KW-1185">Reference proteome</keyword>
<proteinExistence type="predicted"/>
<evidence type="ECO:0000313" key="2">
    <source>
        <dbReference type="EMBL" id="PCS08768.1"/>
    </source>
</evidence>
<dbReference type="InterPro" id="IPR044929">
    <property type="entry name" value="DNA/RNA_non-sp_Endonuclease_sf"/>
</dbReference>
<dbReference type="Pfam" id="PF13930">
    <property type="entry name" value="Endonuclea_NS_2"/>
    <property type="match status" value="1"/>
</dbReference>
<dbReference type="AlphaFoldDB" id="A0A2A5S5M6"/>
<evidence type="ECO:0000259" key="1">
    <source>
        <dbReference type="Pfam" id="PF13930"/>
    </source>
</evidence>
<dbReference type="InterPro" id="IPR044927">
    <property type="entry name" value="Endonuclea_NS_2"/>
</dbReference>
<comment type="caution">
    <text evidence="2">The sequence shown here is derived from an EMBL/GenBank/DDBJ whole genome shotgun (WGS) entry which is preliminary data.</text>
</comment>